<dbReference type="PROSITE" id="PS50112">
    <property type="entry name" value="PAS"/>
    <property type="match status" value="1"/>
</dbReference>
<dbReference type="Gene3D" id="3.30.450.20">
    <property type="entry name" value="PAS domain"/>
    <property type="match status" value="1"/>
</dbReference>
<comment type="caution">
    <text evidence="2">The sequence shown here is derived from an EMBL/GenBank/DDBJ whole genome shotgun (WGS) entry which is preliminary data.</text>
</comment>
<dbReference type="Pfam" id="PF13426">
    <property type="entry name" value="PAS_9"/>
    <property type="match status" value="1"/>
</dbReference>
<sequence>MLDASIKMALKLFRANQKLKESEEKFMKAFHFTPTPMAIHDFSNRNVFVDCNKAFESIIGYSKDEIIGKTALELGLYVNLEERNEFLNILKEQGFVRNFRNTLKTKAGKELIRYLSLSQMTISNKEHIFSVQTESPIEFFDK</sequence>
<reference evidence="3" key="1">
    <citation type="journal article" date="2019" name="Microbiol. Immunol.">
        <title>Molecular and phenotypic characterization of Leptospira johnsonii sp. nov., Leptospira ellinghausenii sp. nov. and Leptospira ryugenii sp. nov. isolated from soil and water in Japan.</title>
        <authorList>
            <person name="Masuzawa T."/>
            <person name="Saito M."/>
            <person name="Nakao R."/>
            <person name="Nikaido Y."/>
            <person name="Matsumoto M."/>
            <person name="Ogawa M."/>
            <person name="Yokoyama M."/>
            <person name="Hidaka Y."/>
            <person name="Tomita J."/>
            <person name="Sakakibara K."/>
            <person name="Suzuki K."/>
            <person name="Yasuda S."/>
            <person name="Sato H."/>
            <person name="Yamaguchi M."/>
            <person name="Yoshida S.I."/>
            <person name="Koizumi N."/>
            <person name="Kawamura Y."/>
        </authorList>
    </citation>
    <scope>NUCLEOTIDE SEQUENCE [LARGE SCALE GENOMIC DNA]</scope>
    <source>
        <strain evidence="3">E18</strain>
    </source>
</reference>
<organism evidence="2 3">
    <name type="scientific">Leptospira ellinghausenii</name>
    <dbReference type="NCBI Taxonomy" id="1917822"/>
    <lineage>
        <taxon>Bacteria</taxon>
        <taxon>Pseudomonadati</taxon>
        <taxon>Spirochaetota</taxon>
        <taxon>Spirochaetia</taxon>
        <taxon>Leptospirales</taxon>
        <taxon>Leptospiraceae</taxon>
        <taxon>Leptospira</taxon>
    </lineage>
</organism>
<dbReference type="SUPFAM" id="SSF55785">
    <property type="entry name" value="PYP-like sensor domain (PAS domain)"/>
    <property type="match status" value="1"/>
</dbReference>
<protein>
    <submittedName>
        <fullName evidence="2">PAS domain S-box protein</fullName>
    </submittedName>
</protein>
<dbReference type="SMART" id="SM00091">
    <property type="entry name" value="PAS"/>
    <property type="match status" value="1"/>
</dbReference>
<name>A0A2P2DEI4_9LEPT</name>
<dbReference type="EMBL" id="BFAZ01000009">
    <property type="protein sequence ID" value="GBF43018.1"/>
    <property type="molecule type" value="Genomic_DNA"/>
</dbReference>
<dbReference type="NCBIfam" id="TIGR00229">
    <property type="entry name" value="sensory_box"/>
    <property type="match status" value="1"/>
</dbReference>
<dbReference type="AlphaFoldDB" id="A0A2P2DEI4"/>
<accession>A0A2P2DEI4</accession>
<dbReference type="CDD" id="cd00130">
    <property type="entry name" value="PAS"/>
    <property type="match status" value="1"/>
</dbReference>
<dbReference type="InterPro" id="IPR000014">
    <property type="entry name" value="PAS"/>
</dbReference>
<evidence type="ECO:0000313" key="2">
    <source>
        <dbReference type="EMBL" id="GBF43018.1"/>
    </source>
</evidence>
<proteinExistence type="predicted"/>
<keyword evidence="3" id="KW-1185">Reference proteome</keyword>
<feature type="domain" description="PAS" evidence="1">
    <location>
        <begin position="22"/>
        <end position="92"/>
    </location>
</feature>
<dbReference type="Proteomes" id="UP000245206">
    <property type="component" value="Unassembled WGS sequence"/>
</dbReference>
<dbReference type="InterPro" id="IPR035965">
    <property type="entry name" value="PAS-like_dom_sf"/>
</dbReference>
<evidence type="ECO:0000259" key="1">
    <source>
        <dbReference type="PROSITE" id="PS50112"/>
    </source>
</evidence>
<gene>
    <name evidence="2" type="ORF">LPTSP2_23140</name>
</gene>
<evidence type="ECO:0000313" key="3">
    <source>
        <dbReference type="Proteomes" id="UP000245206"/>
    </source>
</evidence>